<dbReference type="FunFam" id="3.30.479.30:FF:000004">
    <property type="entry name" value="Putative membrane protease family, stomatin"/>
    <property type="match status" value="1"/>
</dbReference>
<dbReference type="Gene3D" id="3.30.479.30">
    <property type="entry name" value="Band 7 domain"/>
    <property type="match status" value="1"/>
</dbReference>
<dbReference type="SUPFAM" id="SSF117892">
    <property type="entry name" value="Band 7/SPFH domain"/>
    <property type="match status" value="1"/>
</dbReference>
<dbReference type="PANTHER" id="PTHR43327">
    <property type="entry name" value="STOMATIN-LIKE PROTEIN 2, MITOCHONDRIAL"/>
    <property type="match status" value="1"/>
</dbReference>
<feature type="domain" description="Band 7" evidence="4">
    <location>
        <begin position="20"/>
        <end position="178"/>
    </location>
</feature>
<feature type="coiled-coil region" evidence="3">
    <location>
        <begin position="170"/>
        <end position="228"/>
    </location>
</feature>
<evidence type="ECO:0000259" key="4">
    <source>
        <dbReference type="SMART" id="SM00244"/>
    </source>
</evidence>
<dbReference type="AlphaFoldDB" id="A0A6F8PY49"/>
<dbReference type="Pfam" id="PF01145">
    <property type="entry name" value="Band_7"/>
    <property type="match status" value="1"/>
</dbReference>
<dbReference type="InterPro" id="IPR001107">
    <property type="entry name" value="Band_7"/>
</dbReference>
<dbReference type="EMBL" id="AP021889">
    <property type="protein sequence ID" value="BBP47049.1"/>
    <property type="molecule type" value="Genomic_DNA"/>
</dbReference>
<dbReference type="Proteomes" id="UP000501726">
    <property type="component" value="Chromosome"/>
</dbReference>
<dbReference type="GO" id="GO:0005886">
    <property type="term" value="C:plasma membrane"/>
    <property type="evidence" value="ECO:0007669"/>
    <property type="project" value="UniProtKB-ARBA"/>
</dbReference>
<dbReference type="RefSeq" id="WP_173274127.1">
    <property type="nucleotide sequence ID" value="NZ_AP021889.1"/>
</dbReference>
<dbReference type="PRINTS" id="PR00721">
    <property type="entry name" value="STOMATIN"/>
</dbReference>
<evidence type="ECO:0000256" key="3">
    <source>
        <dbReference type="SAM" id="Coils"/>
    </source>
</evidence>
<dbReference type="InterPro" id="IPR050710">
    <property type="entry name" value="Band7/mec-2_domain"/>
</dbReference>
<dbReference type="GO" id="GO:0098552">
    <property type="term" value="C:side of membrane"/>
    <property type="evidence" value="ECO:0007669"/>
    <property type="project" value="UniProtKB-ARBA"/>
</dbReference>
<comment type="similarity">
    <text evidence="2">Belongs to the band 7/mec-2 family.</text>
</comment>
<evidence type="ECO:0000313" key="5">
    <source>
        <dbReference type="EMBL" id="BBP47049.1"/>
    </source>
</evidence>
<evidence type="ECO:0000256" key="2">
    <source>
        <dbReference type="ARBA" id="ARBA00008164"/>
    </source>
</evidence>
<evidence type="ECO:0000256" key="1">
    <source>
        <dbReference type="ARBA" id="ARBA00004167"/>
    </source>
</evidence>
<dbReference type="CDD" id="cd08829">
    <property type="entry name" value="SPFH_paraslipin"/>
    <property type="match status" value="1"/>
</dbReference>
<dbReference type="InterPro" id="IPR001972">
    <property type="entry name" value="Stomatin_HflK_fam"/>
</dbReference>
<dbReference type="SMART" id="SM00244">
    <property type="entry name" value="PHB"/>
    <property type="match status" value="1"/>
</dbReference>
<keyword evidence="3" id="KW-0175">Coiled coil</keyword>
<protein>
    <submittedName>
        <fullName evidence="5">Membrane protein</fullName>
    </submittedName>
</protein>
<organism evidence="5 6">
    <name type="scientific">Thiosulfatimonas sediminis</name>
    <dbReference type="NCBI Taxonomy" id="2675054"/>
    <lineage>
        <taxon>Bacteria</taxon>
        <taxon>Pseudomonadati</taxon>
        <taxon>Pseudomonadota</taxon>
        <taxon>Gammaproteobacteria</taxon>
        <taxon>Thiotrichales</taxon>
        <taxon>Piscirickettsiaceae</taxon>
        <taxon>Thiosulfatimonas</taxon>
    </lineage>
</organism>
<keyword evidence="6" id="KW-1185">Reference proteome</keyword>
<evidence type="ECO:0000313" key="6">
    <source>
        <dbReference type="Proteomes" id="UP000501726"/>
    </source>
</evidence>
<proteinExistence type="inferred from homology"/>
<sequence>MDFLSFTFALILLITVFLVLSVKIVPQAEQWVIERLGRYHKTLHGGINFVIPVVDQRRSKYNTQEQIIDIPEQKVITKDNVSIGIDAVVFMRIYDAQKATYEILDLKQSVSQLAQTTLRSEIGRLELDETLSSRSELNSALLKALDEASGTWGAKVSRVEVADIVVPQKVQDSMELMLEAERKRRAVETEAAGQKNATIRVAEGERQKAFLEAEALERTAEAKRFEKEQLALGDQKAMQMINQAMQENHSAAEFLLAKERILAFSGIAASDSANKVVVPIETAEMVGSLSALMSVLNLDKPAANNAFKE</sequence>
<accession>A0A6F8PY49</accession>
<gene>
    <name evidence="5" type="ORF">THMIRHAS_24220</name>
</gene>
<reference evidence="6" key="1">
    <citation type="submission" date="2019-11" db="EMBL/GenBank/DDBJ databases">
        <title>Isolation and characterization of two novel species in the genus Thiomicrorhabdus.</title>
        <authorList>
            <person name="Mochizuki J."/>
            <person name="Kojima H."/>
            <person name="Fukui M."/>
        </authorList>
    </citation>
    <scope>NUCLEOTIDE SEQUENCE [LARGE SCALE GENOMIC DNA]</scope>
    <source>
        <strain evidence="6">aks77</strain>
    </source>
</reference>
<comment type="subcellular location">
    <subcellularLocation>
        <location evidence="1">Membrane</location>
        <topology evidence="1">Single-pass membrane protein</topology>
    </subcellularLocation>
</comment>
<dbReference type="PANTHER" id="PTHR43327:SF10">
    <property type="entry name" value="STOMATIN-LIKE PROTEIN 2, MITOCHONDRIAL"/>
    <property type="match status" value="1"/>
</dbReference>
<name>A0A6F8PY49_9GAMM</name>
<dbReference type="InterPro" id="IPR036013">
    <property type="entry name" value="Band_7/SPFH_dom_sf"/>
</dbReference>
<dbReference type="KEGG" id="tse:THMIRHAS_24220"/>